<sequence length="132" mass="14577">MAPLQQLAVIFHRRVPGGVNVWRVKSAPAVNLQVGQTIGFMSNVFVMGRDIAKHARVVKEGLAAGGYSYESEVLCIVEWQKHWVKFSVANQGGEEFHLWVPFDWTALGGFIHALHILQRSSGIPPSLNAVES</sequence>
<reference evidence="2" key="2">
    <citation type="submission" date="2015-01" db="EMBL/GenBank/DDBJ databases">
        <title>Evolutionary Origins and Diversification of the Mycorrhizal Mutualists.</title>
        <authorList>
            <consortium name="DOE Joint Genome Institute"/>
            <consortium name="Mycorrhizal Genomics Consortium"/>
            <person name="Kohler A."/>
            <person name="Kuo A."/>
            <person name="Nagy L.G."/>
            <person name="Floudas D."/>
            <person name="Copeland A."/>
            <person name="Barry K.W."/>
            <person name="Cichocki N."/>
            <person name="Veneault-Fourrey C."/>
            <person name="LaButti K."/>
            <person name="Lindquist E.A."/>
            <person name="Lipzen A."/>
            <person name="Lundell T."/>
            <person name="Morin E."/>
            <person name="Murat C."/>
            <person name="Riley R."/>
            <person name="Ohm R."/>
            <person name="Sun H."/>
            <person name="Tunlid A."/>
            <person name="Henrissat B."/>
            <person name="Grigoriev I.V."/>
            <person name="Hibbett D.S."/>
            <person name="Martin F."/>
        </authorList>
    </citation>
    <scope>NUCLEOTIDE SEQUENCE [LARGE SCALE GENOMIC DNA]</scope>
    <source>
        <strain evidence="2">F 1598</strain>
    </source>
</reference>
<dbReference type="HOGENOM" id="CLU_1917829_0_0_1"/>
<dbReference type="Proteomes" id="UP000054166">
    <property type="component" value="Unassembled WGS sequence"/>
</dbReference>
<dbReference type="EMBL" id="KN832971">
    <property type="protein sequence ID" value="KIM91739.1"/>
    <property type="molecule type" value="Genomic_DNA"/>
</dbReference>
<evidence type="ECO:0000313" key="1">
    <source>
        <dbReference type="EMBL" id="KIM91739.1"/>
    </source>
</evidence>
<dbReference type="InParanoid" id="A0A0C3GJC2"/>
<evidence type="ECO:0000313" key="2">
    <source>
        <dbReference type="Proteomes" id="UP000054166"/>
    </source>
</evidence>
<proteinExistence type="predicted"/>
<reference evidence="1 2" key="1">
    <citation type="submission" date="2014-04" db="EMBL/GenBank/DDBJ databases">
        <authorList>
            <consortium name="DOE Joint Genome Institute"/>
            <person name="Kuo A."/>
            <person name="Tarkka M."/>
            <person name="Buscot F."/>
            <person name="Kohler A."/>
            <person name="Nagy L.G."/>
            <person name="Floudas D."/>
            <person name="Copeland A."/>
            <person name="Barry K.W."/>
            <person name="Cichocki N."/>
            <person name="Veneault-Fourrey C."/>
            <person name="LaButti K."/>
            <person name="Lindquist E.A."/>
            <person name="Lipzen A."/>
            <person name="Lundell T."/>
            <person name="Morin E."/>
            <person name="Murat C."/>
            <person name="Sun H."/>
            <person name="Tunlid A."/>
            <person name="Henrissat B."/>
            <person name="Grigoriev I.V."/>
            <person name="Hibbett D.S."/>
            <person name="Martin F."/>
            <person name="Nordberg H.P."/>
            <person name="Cantor M.N."/>
            <person name="Hua S.X."/>
        </authorList>
    </citation>
    <scope>NUCLEOTIDE SEQUENCE [LARGE SCALE GENOMIC DNA]</scope>
    <source>
        <strain evidence="1 2">F 1598</strain>
    </source>
</reference>
<organism evidence="1 2">
    <name type="scientific">Piloderma croceum (strain F 1598)</name>
    <dbReference type="NCBI Taxonomy" id="765440"/>
    <lineage>
        <taxon>Eukaryota</taxon>
        <taxon>Fungi</taxon>
        <taxon>Dikarya</taxon>
        <taxon>Basidiomycota</taxon>
        <taxon>Agaricomycotina</taxon>
        <taxon>Agaricomycetes</taxon>
        <taxon>Agaricomycetidae</taxon>
        <taxon>Atheliales</taxon>
        <taxon>Atheliaceae</taxon>
        <taxon>Piloderma</taxon>
    </lineage>
</organism>
<accession>A0A0C3GJC2</accession>
<name>A0A0C3GJC2_PILCF</name>
<dbReference type="AlphaFoldDB" id="A0A0C3GJC2"/>
<protein>
    <submittedName>
        <fullName evidence="1">Uncharacterized protein</fullName>
    </submittedName>
</protein>
<keyword evidence="2" id="KW-1185">Reference proteome</keyword>
<gene>
    <name evidence="1" type="ORF">PILCRDRAFT_845</name>
</gene>